<gene>
    <name evidence="1" type="ORF">GYMLUDRAFT_463566</name>
</gene>
<sequence length="101" mass="11540">MYFDRIIHCISRLILSIPGMSERLGGSILGLLLTGCDVISSRKQELEHIWKRPFQLTLVRGLFILARYLAIAIHIICSLQPKSSRWSISPGSDCRRICWVD</sequence>
<evidence type="ECO:0000313" key="1">
    <source>
        <dbReference type="EMBL" id="KIK63289.1"/>
    </source>
</evidence>
<reference evidence="1 2" key="1">
    <citation type="submission" date="2014-04" db="EMBL/GenBank/DDBJ databases">
        <title>Evolutionary Origins and Diversification of the Mycorrhizal Mutualists.</title>
        <authorList>
            <consortium name="DOE Joint Genome Institute"/>
            <consortium name="Mycorrhizal Genomics Consortium"/>
            <person name="Kohler A."/>
            <person name="Kuo A."/>
            <person name="Nagy L.G."/>
            <person name="Floudas D."/>
            <person name="Copeland A."/>
            <person name="Barry K.W."/>
            <person name="Cichocki N."/>
            <person name="Veneault-Fourrey C."/>
            <person name="LaButti K."/>
            <person name="Lindquist E.A."/>
            <person name="Lipzen A."/>
            <person name="Lundell T."/>
            <person name="Morin E."/>
            <person name="Murat C."/>
            <person name="Riley R."/>
            <person name="Ohm R."/>
            <person name="Sun H."/>
            <person name="Tunlid A."/>
            <person name="Henrissat B."/>
            <person name="Grigoriev I.V."/>
            <person name="Hibbett D.S."/>
            <person name="Martin F."/>
        </authorList>
    </citation>
    <scope>NUCLEOTIDE SEQUENCE [LARGE SCALE GENOMIC DNA]</scope>
    <source>
        <strain evidence="1 2">FD-317 M1</strain>
    </source>
</reference>
<evidence type="ECO:0000313" key="2">
    <source>
        <dbReference type="Proteomes" id="UP000053593"/>
    </source>
</evidence>
<dbReference type="HOGENOM" id="CLU_2292006_0_0_1"/>
<dbReference type="Proteomes" id="UP000053593">
    <property type="component" value="Unassembled WGS sequence"/>
</dbReference>
<organism evidence="1 2">
    <name type="scientific">Collybiopsis luxurians FD-317 M1</name>
    <dbReference type="NCBI Taxonomy" id="944289"/>
    <lineage>
        <taxon>Eukaryota</taxon>
        <taxon>Fungi</taxon>
        <taxon>Dikarya</taxon>
        <taxon>Basidiomycota</taxon>
        <taxon>Agaricomycotina</taxon>
        <taxon>Agaricomycetes</taxon>
        <taxon>Agaricomycetidae</taxon>
        <taxon>Agaricales</taxon>
        <taxon>Marasmiineae</taxon>
        <taxon>Omphalotaceae</taxon>
        <taxon>Collybiopsis</taxon>
        <taxon>Collybiopsis luxurians</taxon>
    </lineage>
</organism>
<name>A0A0D0CK81_9AGAR</name>
<keyword evidence="2" id="KW-1185">Reference proteome</keyword>
<protein>
    <submittedName>
        <fullName evidence="1">Uncharacterized protein</fullName>
    </submittedName>
</protein>
<dbReference type="OrthoDB" id="3020506at2759"/>
<accession>A0A0D0CK81</accession>
<proteinExistence type="predicted"/>
<dbReference type="AlphaFoldDB" id="A0A0D0CK81"/>
<dbReference type="EMBL" id="KN834764">
    <property type="protein sequence ID" value="KIK63289.1"/>
    <property type="molecule type" value="Genomic_DNA"/>
</dbReference>